<feature type="site" description="Cleavage; by autolysis" evidence="8">
    <location>
        <begin position="175"/>
        <end position="176"/>
    </location>
</feature>
<feature type="binding site" evidence="8">
    <location>
        <position position="165"/>
    </location>
    <ligand>
        <name>substrate</name>
    </ligand>
</feature>
<dbReference type="EC" id="2.3.1.35" evidence="8"/>
<protein>
    <recommendedName>
        <fullName evidence="8">Arginine biosynthesis bifunctional protein ArgJ</fullName>
    </recommendedName>
    <domain>
        <recommendedName>
            <fullName evidence="8">Glutamate N-acetyltransferase</fullName>
            <ecNumber evidence="8">2.3.1.35</ecNumber>
        </recommendedName>
        <alternativeName>
            <fullName evidence="8">Ornithine acetyltransferase</fullName>
            <shortName evidence="8">OATase</shortName>
        </alternativeName>
        <alternativeName>
            <fullName evidence="8">Ornithine transacetylase</fullName>
        </alternativeName>
    </domain>
    <domain>
        <recommendedName>
            <fullName evidence="8">Amino-acid acetyltransferase</fullName>
            <ecNumber evidence="8">2.3.1.1</ecNumber>
        </recommendedName>
        <alternativeName>
            <fullName evidence="8">N-acetylglutamate synthase</fullName>
            <shortName evidence="8">AGSase</shortName>
        </alternativeName>
    </domain>
    <component>
        <recommendedName>
            <fullName evidence="8">Arginine biosynthesis bifunctional protein ArgJ alpha chain</fullName>
        </recommendedName>
    </component>
    <component>
        <recommendedName>
            <fullName evidence="8">Arginine biosynthesis bifunctional protein ArgJ beta chain</fullName>
        </recommendedName>
    </component>
</protein>
<dbReference type="Proteomes" id="UP000520814">
    <property type="component" value="Unassembled WGS sequence"/>
</dbReference>
<dbReference type="InterPro" id="IPR016117">
    <property type="entry name" value="ArgJ-like_dom_sf"/>
</dbReference>
<keyword evidence="7 8" id="KW-0012">Acyltransferase</keyword>
<keyword evidence="8" id="KW-0963">Cytoplasm</keyword>
<evidence type="ECO:0000256" key="7">
    <source>
        <dbReference type="ARBA" id="ARBA00023315"/>
    </source>
</evidence>
<dbReference type="NCBIfam" id="TIGR00120">
    <property type="entry name" value="ArgJ"/>
    <property type="match status" value="1"/>
</dbReference>
<comment type="function">
    <text evidence="8">Catalyzes two activities which are involved in the cyclic version of arginine biosynthesis: the synthesis of N-acetylglutamate from glutamate and acetyl-CoA as the acetyl donor, and of ornithine by transacetylation between N(2)-acetylornithine and glutamate.</text>
</comment>
<dbReference type="FunFam" id="3.10.20.340:FF:000001">
    <property type="entry name" value="Arginine biosynthesis bifunctional protein ArgJ, chloroplastic"/>
    <property type="match status" value="1"/>
</dbReference>
<evidence type="ECO:0000256" key="6">
    <source>
        <dbReference type="ARBA" id="ARBA00022813"/>
    </source>
</evidence>
<evidence type="ECO:0000256" key="1">
    <source>
        <dbReference type="ARBA" id="ARBA00006774"/>
    </source>
</evidence>
<evidence type="ECO:0000256" key="4">
    <source>
        <dbReference type="ARBA" id="ARBA00022605"/>
    </source>
</evidence>
<feature type="binding site" evidence="8">
    <location>
        <position position="139"/>
    </location>
    <ligand>
        <name>substrate</name>
    </ligand>
</feature>
<proteinExistence type="inferred from homology"/>
<accession>A0A7W9W556</accession>
<dbReference type="CDD" id="cd02152">
    <property type="entry name" value="OAT"/>
    <property type="match status" value="1"/>
</dbReference>
<evidence type="ECO:0000256" key="2">
    <source>
        <dbReference type="ARBA" id="ARBA00011475"/>
    </source>
</evidence>
<dbReference type="SUPFAM" id="SSF56266">
    <property type="entry name" value="DmpA/ArgJ-like"/>
    <property type="match status" value="1"/>
</dbReference>
<dbReference type="GO" id="GO:0004358">
    <property type="term" value="F:L-glutamate N-acetyltransferase activity, acting on acetyl-L-ornithine as donor"/>
    <property type="evidence" value="ECO:0007669"/>
    <property type="project" value="UniProtKB-UniRule"/>
</dbReference>
<keyword evidence="10" id="KW-1185">Reference proteome</keyword>
<keyword evidence="5 8" id="KW-0808">Transferase</keyword>
<dbReference type="PANTHER" id="PTHR23100">
    <property type="entry name" value="ARGININE BIOSYNTHESIS BIFUNCTIONAL PROTEIN ARGJ"/>
    <property type="match status" value="1"/>
</dbReference>
<comment type="subunit">
    <text evidence="2 8">Heterotetramer of two alpha and two beta chains.</text>
</comment>
<dbReference type="UniPathway" id="UPA00068">
    <property type="reaction ID" value="UER00106"/>
</dbReference>
<comment type="similarity">
    <text evidence="1 8">Belongs to the ArgJ family.</text>
</comment>
<dbReference type="PANTHER" id="PTHR23100:SF0">
    <property type="entry name" value="ARGININE BIOSYNTHESIS BIFUNCTIONAL PROTEIN ARGJ, MITOCHONDRIAL"/>
    <property type="match status" value="1"/>
</dbReference>
<dbReference type="RefSeq" id="WP_184192208.1">
    <property type="nucleotide sequence ID" value="NZ_JACHGW010000001.1"/>
</dbReference>
<dbReference type="EC" id="2.3.1.1" evidence="8"/>
<feature type="site" description="Involved in the stabilization of negative charge on the oxyanion by the formation of the oxyanion hole" evidence="8">
    <location>
        <position position="103"/>
    </location>
</feature>
<dbReference type="GO" id="GO:0004042">
    <property type="term" value="F:L-glutamate N-acetyltransferase activity"/>
    <property type="evidence" value="ECO:0007669"/>
    <property type="project" value="UniProtKB-UniRule"/>
</dbReference>
<dbReference type="GO" id="GO:0005737">
    <property type="term" value="C:cytoplasm"/>
    <property type="evidence" value="ECO:0007669"/>
    <property type="project" value="UniProtKB-SubCell"/>
</dbReference>
<feature type="binding site" evidence="8">
    <location>
        <position position="387"/>
    </location>
    <ligand>
        <name>substrate</name>
    </ligand>
</feature>
<feature type="chain" id="PRO_5031648248" description="Arginine biosynthesis bifunctional protein ArgJ alpha chain" evidence="8">
    <location>
        <begin position="1"/>
        <end position="175"/>
    </location>
</feature>
<comment type="subcellular location">
    <subcellularLocation>
        <location evidence="8">Cytoplasm</location>
    </subcellularLocation>
</comment>
<dbReference type="InterPro" id="IPR002813">
    <property type="entry name" value="Arg_biosynth_ArgJ"/>
</dbReference>
<dbReference type="InterPro" id="IPR042195">
    <property type="entry name" value="ArgJ_beta_C"/>
</dbReference>
<sequence>MAVTFAKGFACAGVVAGIKKSGARDVALLVSISGPAAAAMVGTLNQVCAPSVKRNRGLVPGRIDGVVVNAGCANVATGPEGVANNEQMGAALAGKTLLTASTGVIGVQLPQAKLLAGIAAAEAALSEDASADFAEAIMTTDLVPKTAQTELTLGGTTVRIGGACKGSGMIAPNMATMLAFVTTDITLEPERLDTALRRAVDVSFNCMTVDGDTSTSDQCILLASGAAGNTPLSGSEFEAFVAALSEVCVTLAKKVARDGEGATKLVEVRVTGAPSEADAKKVGRTIAESPLVKTALFGNDPNWGRLMMAAGRAGVPFDPERASATLAGIEVFKNGVPAAFDKAAASEAMKTDEVLVTVDLGAGDGKATFYTCDFSYEYVKINAEYTT</sequence>
<feature type="binding site" evidence="8">
    <location>
        <position position="382"/>
    </location>
    <ligand>
        <name>substrate</name>
    </ligand>
</feature>
<dbReference type="HAMAP" id="MF_01106">
    <property type="entry name" value="ArgJ"/>
    <property type="match status" value="1"/>
</dbReference>
<dbReference type="Gene3D" id="3.10.20.340">
    <property type="entry name" value="ArgJ beta chain, C-terminal domain"/>
    <property type="match status" value="1"/>
</dbReference>
<comment type="pathway">
    <text evidence="8">Amino-acid biosynthesis; L-arginine biosynthesis; L-ornithine and N-acetyl-L-glutamate from L-glutamate and N(2)-acetyl-L-ornithine (cyclic): step 1/1.</text>
</comment>
<gene>
    <name evidence="8" type="primary">argJ</name>
    <name evidence="9" type="ORF">HNQ39_000332</name>
</gene>
<reference evidence="9 10" key="1">
    <citation type="submission" date="2020-08" db="EMBL/GenBank/DDBJ databases">
        <title>Genomic Encyclopedia of Type Strains, Phase IV (KMG-IV): sequencing the most valuable type-strain genomes for metagenomic binning, comparative biology and taxonomic classification.</title>
        <authorList>
            <person name="Goeker M."/>
        </authorList>
    </citation>
    <scope>NUCLEOTIDE SEQUENCE [LARGE SCALE GENOMIC DNA]</scope>
    <source>
        <strain evidence="9 10">DSM 23562</strain>
    </source>
</reference>
<evidence type="ECO:0000313" key="10">
    <source>
        <dbReference type="Proteomes" id="UP000520814"/>
    </source>
</evidence>
<organism evidence="9 10">
    <name type="scientific">Armatimonas rosea</name>
    <dbReference type="NCBI Taxonomy" id="685828"/>
    <lineage>
        <taxon>Bacteria</taxon>
        <taxon>Bacillati</taxon>
        <taxon>Armatimonadota</taxon>
        <taxon>Armatimonadia</taxon>
        <taxon>Armatimonadales</taxon>
        <taxon>Armatimonadaceae</taxon>
        <taxon>Armatimonas</taxon>
    </lineage>
</organism>
<evidence type="ECO:0000256" key="8">
    <source>
        <dbReference type="HAMAP-Rule" id="MF_01106"/>
    </source>
</evidence>
<comment type="catalytic activity">
    <reaction evidence="8">
        <text>L-glutamate + acetyl-CoA = N-acetyl-L-glutamate + CoA + H(+)</text>
        <dbReference type="Rhea" id="RHEA:24292"/>
        <dbReference type="ChEBI" id="CHEBI:15378"/>
        <dbReference type="ChEBI" id="CHEBI:29985"/>
        <dbReference type="ChEBI" id="CHEBI:44337"/>
        <dbReference type="ChEBI" id="CHEBI:57287"/>
        <dbReference type="ChEBI" id="CHEBI:57288"/>
        <dbReference type="EC" id="2.3.1.1"/>
    </reaction>
</comment>
<comment type="catalytic activity">
    <reaction evidence="8">
        <text>N(2)-acetyl-L-ornithine + L-glutamate = N-acetyl-L-glutamate + L-ornithine</text>
        <dbReference type="Rhea" id="RHEA:15349"/>
        <dbReference type="ChEBI" id="CHEBI:29985"/>
        <dbReference type="ChEBI" id="CHEBI:44337"/>
        <dbReference type="ChEBI" id="CHEBI:46911"/>
        <dbReference type="ChEBI" id="CHEBI:57805"/>
        <dbReference type="EC" id="2.3.1.35"/>
    </reaction>
</comment>
<feature type="site" description="Involved in the stabilization of negative charge on the oxyanion by the formation of the oxyanion hole" evidence="8">
    <location>
        <position position="102"/>
    </location>
</feature>
<feature type="binding site" evidence="8">
    <location>
        <position position="176"/>
    </location>
    <ligand>
        <name>substrate</name>
    </ligand>
</feature>
<keyword evidence="3 8" id="KW-0055">Arginine biosynthesis</keyword>
<keyword evidence="6 8" id="KW-0068">Autocatalytic cleavage</keyword>
<comment type="pathway">
    <text evidence="8">Amino-acid biosynthesis; L-arginine biosynthesis; N(2)-acetyl-L-ornithine from L-glutamate: step 1/4.</text>
</comment>
<dbReference type="Gene3D" id="3.60.70.12">
    <property type="entry name" value="L-amino peptidase D-ALA esterase/amidase"/>
    <property type="match status" value="1"/>
</dbReference>
<feature type="active site" description="Nucleophile" evidence="8">
    <location>
        <position position="176"/>
    </location>
</feature>
<dbReference type="GO" id="GO:0006592">
    <property type="term" value="P:ornithine biosynthetic process"/>
    <property type="evidence" value="ECO:0007669"/>
    <property type="project" value="TreeGrafter"/>
</dbReference>
<dbReference type="Pfam" id="PF01960">
    <property type="entry name" value="ArgJ"/>
    <property type="match status" value="1"/>
</dbReference>
<dbReference type="EMBL" id="JACHGW010000001">
    <property type="protein sequence ID" value="MBB6048570.1"/>
    <property type="molecule type" value="Genomic_DNA"/>
</dbReference>
<keyword evidence="4 8" id="KW-0028">Amino-acid biosynthesis</keyword>
<comment type="caution">
    <text evidence="9">The sequence shown here is derived from an EMBL/GenBank/DDBJ whole genome shotgun (WGS) entry which is preliminary data.</text>
</comment>
<name>A0A7W9W556_ARMRO</name>
<dbReference type="AlphaFoldDB" id="A0A7W9W556"/>
<dbReference type="NCBIfam" id="NF003802">
    <property type="entry name" value="PRK05388.1"/>
    <property type="match status" value="1"/>
</dbReference>
<keyword evidence="8" id="KW-0511">Multifunctional enzyme</keyword>
<feature type="chain" id="PRO_5031648247" description="Arginine biosynthesis bifunctional protein ArgJ beta chain" evidence="8">
    <location>
        <begin position="176"/>
        <end position="387"/>
    </location>
</feature>
<evidence type="ECO:0000256" key="5">
    <source>
        <dbReference type="ARBA" id="ARBA00022679"/>
    </source>
</evidence>
<evidence type="ECO:0000256" key="3">
    <source>
        <dbReference type="ARBA" id="ARBA00022571"/>
    </source>
</evidence>
<evidence type="ECO:0000313" key="9">
    <source>
        <dbReference type="EMBL" id="MBB6048570.1"/>
    </source>
</evidence>
<dbReference type="GO" id="GO:0006526">
    <property type="term" value="P:L-arginine biosynthetic process"/>
    <property type="evidence" value="ECO:0007669"/>
    <property type="project" value="UniProtKB-UniRule"/>
</dbReference>
<feature type="binding site" evidence="8">
    <location>
        <position position="260"/>
    </location>
    <ligand>
        <name>substrate</name>
    </ligand>
</feature>